<name>A0A0E9NAI7_SAICN</name>
<reference evidence="2 3" key="1">
    <citation type="journal article" date="2011" name="J. Gen. Appl. Microbiol.">
        <title>Draft genome sequencing of the enigmatic yeast Saitoella complicata.</title>
        <authorList>
            <person name="Nishida H."/>
            <person name="Hamamoto M."/>
            <person name="Sugiyama J."/>
        </authorList>
    </citation>
    <scope>NUCLEOTIDE SEQUENCE [LARGE SCALE GENOMIC DNA]</scope>
    <source>
        <strain evidence="2 3">NRRL Y-17804</strain>
    </source>
</reference>
<evidence type="ECO:0000313" key="3">
    <source>
        <dbReference type="Proteomes" id="UP000033140"/>
    </source>
</evidence>
<reference evidence="2 3" key="3">
    <citation type="journal article" date="2015" name="Genome Announc.">
        <title>Draft Genome Sequence of the Archiascomycetous Yeast Saitoella complicata.</title>
        <authorList>
            <person name="Yamauchi K."/>
            <person name="Kondo S."/>
            <person name="Hamamoto M."/>
            <person name="Takahashi Y."/>
            <person name="Ogura Y."/>
            <person name="Hayashi T."/>
            <person name="Nishida H."/>
        </authorList>
    </citation>
    <scope>NUCLEOTIDE SEQUENCE [LARGE SCALE GENOMIC DNA]</scope>
    <source>
        <strain evidence="2 3">NRRL Y-17804</strain>
    </source>
</reference>
<proteinExistence type="predicted"/>
<accession>A0A0E9NAI7</accession>
<evidence type="ECO:0000256" key="1">
    <source>
        <dbReference type="SAM" id="MobiDB-lite"/>
    </source>
</evidence>
<dbReference type="EMBL" id="BACD03000005">
    <property type="protein sequence ID" value="GAO46726.1"/>
    <property type="molecule type" value="Genomic_DNA"/>
</dbReference>
<dbReference type="Proteomes" id="UP000033140">
    <property type="component" value="Unassembled WGS sequence"/>
</dbReference>
<reference evidence="2 3" key="2">
    <citation type="journal article" date="2014" name="J. Gen. Appl. Microbiol.">
        <title>The early diverging ascomycetous budding yeast Saitoella complicata has three histone deacetylases belonging to the Clr6, Hos2, and Rpd3 lineages.</title>
        <authorList>
            <person name="Nishida H."/>
            <person name="Matsumoto T."/>
            <person name="Kondo S."/>
            <person name="Hamamoto M."/>
            <person name="Yoshikawa H."/>
        </authorList>
    </citation>
    <scope>NUCLEOTIDE SEQUENCE [LARGE SCALE GENOMIC DNA]</scope>
    <source>
        <strain evidence="2 3">NRRL Y-17804</strain>
    </source>
</reference>
<keyword evidence="3" id="KW-1185">Reference proteome</keyword>
<comment type="caution">
    <text evidence="2">The sequence shown here is derived from an EMBL/GenBank/DDBJ whole genome shotgun (WGS) entry which is preliminary data.</text>
</comment>
<sequence>MPRPAPTRVLTCHPKRSEITRLFASLLRLSQSEPAFTLYGAEIQSQSPIKRIMLTTRVSKEFYWQLWHTKYDIVFIADVDGLMLERFPEEVMVIASPQFNALYTIGYNIPLLSSLCLDIKLPPKLPSPTTSFFSDKVRPISVHIASHEERVGVLAKFGPKPLESVVQSFKSLFGGVESIFRTHGSTEVRCIALLGKFSRELVDHTVTLAKTSGMITQSGELLFVVDAEDRKGMRRVEEVKCAGVVTVGTRRAEAWGVEYLAKQMRELSEELTVDVVEVSAMKNSVAGMTIPPPDKNERKLKLDQLIEENLRTAEAALEGEQSRLEKELEHFRGSIHLLDDVLEAASLPTPKKPMQATTKTKPQLRKKKGKVAKEPLWFQNDTPRQPIDCDSIQADEEGKESPKGTKDGVYEVPQPGVRKTQEVNNPPGAPKVTPAQLAFRPKLDLDSQSKMSTTKTNGDPFEYDTLWSRRNAEAKPMVTNKLSDIYNRMAEREAKKTDEEKVEEKEKLHSKYDAWVKQYRPAEEKEKLERLRIKFKARADFNVRGGTDAVYGSTDTEKAMTREELERIKMKFKAMAQHNSGRADDGVVSESQSRQSTNSDPFEFDTSHPTPRADENRYMNMYNQMAEKERKKSHEKGAEEREKLKKSMYEFRATVQNRSAEGGDDLVAESTDTVPVDREKCDEKGNTNPVPSIVYSDTDESMSPFELDDPHYNEPGAPGSSYPSPPPITHLDGPKFDTVRIKKPYKKARTLLWFETKPEDIMEVIEGVEGLDISTRSTPSERVGVDEYFGMGSDGIAALAEVRLARGVKEL</sequence>
<protein>
    <submittedName>
        <fullName evidence="2">Uncharacterized protein</fullName>
    </submittedName>
</protein>
<evidence type="ECO:0000313" key="2">
    <source>
        <dbReference type="EMBL" id="GAO46726.1"/>
    </source>
</evidence>
<feature type="region of interest" description="Disordered" evidence="1">
    <location>
        <begin position="575"/>
        <end position="615"/>
    </location>
</feature>
<gene>
    <name evidence="2" type="ORF">G7K_0948-t1</name>
</gene>
<dbReference type="AlphaFoldDB" id="A0A0E9NAI7"/>
<feature type="compositionally biased region" description="Polar residues" evidence="1">
    <location>
        <begin position="589"/>
        <end position="600"/>
    </location>
</feature>
<feature type="region of interest" description="Disordered" evidence="1">
    <location>
        <begin position="348"/>
        <end position="389"/>
    </location>
</feature>
<feature type="region of interest" description="Disordered" evidence="1">
    <location>
        <begin position="703"/>
        <end position="735"/>
    </location>
</feature>
<organism evidence="2 3">
    <name type="scientific">Saitoella complicata (strain BCRC 22490 / CBS 7301 / JCM 7358 / NBRC 10748 / NRRL Y-17804)</name>
    <dbReference type="NCBI Taxonomy" id="698492"/>
    <lineage>
        <taxon>Eukaryota</taxon>
        <taxon>Fungi</taxon>
        <taxon>Dikarya</taxon>
        <taxon>Ascomycota</taxon>
        <taxon>Taphrinomycotina</taxon>
        <taxon>Taphrinomycotina incertae sedis</taxon>
        <taxon>Saitoella</taxon>
    </lineage>
</organism>